<evidence type="ECO:0000256" key="3">
    <source>
        <dbReference type="PROSITE-ProRule" id="PRU00023"/>
    </source>
</evidence>
<evidence type="ECO:0000313" key="5">
    <source>
        <dbReference type="Proteomes" id="UP001161757"/>
    </source>
</evidence>
<dbReference type="PROSITE" id="PS50088">
    <property type="entry name" value="ANK_REPEAT"/>
    <property type="match status" value="1"/>
</dbReference>
<organism evidence="4 5">
    <name type="scientific">Exophiala dermatitidis</name>
    <name type="common">Black yeast-like fungus</name>
    <name type="synonym">Wangiella dermatitidis</name>
    <dbReference type="NCBI Taxonomy" id="5970"/>
    <lineage>
        <taxon>Eukaryota</taxon>
        <taxon>Fungi</taxon>
        <taxon>Dikarya</taxon>
        <taxon>Ascomycota</taxon>
        <taxon>Pezizomycotina</taxon>
        <taxon>Eurotiomycetes</taxon>
        <taxon>Chaetothyriomycetidae</taxon>
        <taxon>Chaetothyriales</taxon>
        <taxon>Herpotrichiellaceae</taxon>
        <taxon>Exophiala</taxon>
    </lineage>
</organism>
<sequence length="240" mass="26648">MESRDREIDWGAMLRAHANSLGCALMAGDYPRVLRKIAEGQSASIQDVKWAIRQCPAEILSALLDSGVDINQPINAWNPPPLALTFHDPQLTRLFLSKNADPNAQCRFDMTPLSVAVLEASLEIIQLLFDHGASCDYGQPLHWATRRSSADRLDVAQSLLLRGARINEIEYQSHPTSFQYCDFMALGTPLHGAAERGDAEMVEFLLNNGADATIRDTFGERAIERAARNNHPEVVRLLNN</sequence>
<gene>
    <name evidence="4" type="ORF">HRR80_009361</name>
</gene>
<feature type="repeat" description="ANK" evidence="3">
    <location>
        <begin position="188"/>
        <end position="217"/>
    </location>
</feature>
<dbReference type="PANTHER" id="PTHR24198:SF165">
    <property type="entry name" value="ANKYRIN REPEAT-CONTAINING PROTEIN-RELATED"/>
    <property type="match status" value="1"/>
</dbReference>
<accession>A0AAN6EMU6</accession>
<evidence type="ECO:0008006" key="6">
    <source>
        <dbReference type="Google" id="ProtNLM"/>
    </source>
</evidence>
<dbReference type="Proteomes" id="UP001161757">
    <property type="component" value="Unassembled WGS sequence"/>
</dbReference>
<protein>
    <recommendedName>
        <fullName evidence="6">Ankyrin</fullName>
    </recommendedName>
</protein>
<dbReference type="Gene3D" id="1.25.40.20">
    <property type="entry name" value="Ankyrin repeat-containing domain"/>
    <property type="match status" value="2"/>
</dbReference>
<dbReference type="InterPro" id="IPR002110">
    <property type="entry name" value="Ankyrin_rpt"/>
</dbReference>
<dbReference type="SUPFAM" id="SSF48403">
    <property type="entry name" value="Ankyrin repeat"/>
    <property type="match status" value="1"/>
</dbReference>
<name>A0AAN6EMU6_EXODE</name>
<proteinExistence type="predicted"/>
<dbReference type="PANTHER" id="PTHR24198">
    <property type="entry name" value="ANKYRIN REPEAT AND PROTEIN KINASE DOMAIN-CONTAINING PROTEIN"/>
    <property type="match status" value="1"/>
</dbReference>
<keyword evidence="1" id="KW-0677">Repeat</keyword>
<dbReference type="InterPro" id="IPR036770">
    <property type="entry name" value="Ankyrin_rpt-contain_sf"/>
</dbReference>
<reference evidence="4" key="1">
    <citation type="submission" date="2023-01" db="EMBL/GenBank/DDBJ databases">
        <title>Exophiala dermititidis isolated from Cystic Fibrosis Patient.</title>
        <authorList>
            <person name="Kurbessoian T."/>
            <person name="Crocker A."/>
            <person name="Murante D."/>
            <person name="Hogan D.A."/>
            <person name="Stajich J.E."/>
        </authorList>
    </citation>
    <scope>NUCLEOTIDE SEQUENCE</scope>
    <source>
        <strain evidence="4">Ex8</strain>
    </source>
</reference>
<dbReference type="PROSITE" id="PS50297">
    <property type="entry name" value="ANK_REP_REGION"/>
    <property type="match status" value="1"/>
</dbReference>
<keyword evidence="2 3" id="KW-0040">ANK repeat</keyword>
<dbReference type="SMART" id="SM00248">
    <property type="entry name" value="ANK"/>
    <property type="match status" value="4"/>
</dbReference>
<comment type="caution">
    <text evidence="4">The sequence shown here is derived from an EMBL/GenBank/DDBJ whole genome shotgun (WGS) entry which is preliminary data.</text>
</comment>
<dbReference type="Pfam" id="PF12796">
    <property type="entry name" value="Ank_2"/>
    <property type="match status" value="2"/>
</dbReference>
<evidence type="ECO:0000313" key="4">
    <source>
        <dbReference type="EMBL" id="KAJ8986545.1"/>
    </source>
</evidence>
<dbReference type="EMBL" id="JAJGCB010000035">
    <property type="protein sequence ID" value="KAJ8986545.1"/>
    <property type="molecule type" value="Genomic_DNA"/>
</dbReference>
<dbReference type="AlphaFoldDB" id="A0AAN6EMU6"/>
<evidence type="ECO:0000256" key="1">
    <source>
        <dbReference type="ARBA" id="ARBA00022737"/>
    </source>
</evidence>
<evidence type="ECO:0000256" key="2">
    <source>
        <dbReference type="ARBA" id="ARBA00023043"/>
    </source>
</evidence>